<dbReference type="KEGG" id="bdh:GV66_18655"/>
<dbReference type="Proteomes" id="UP000481700">
    <property type="component" value="Unassembled WGS sequence"/>
</dbReference>
<evidence type="ECO:0000313" key="6">
    <source>
        <dbReference type="EMBL" id="KAA5401484.1"/>
    </source>
</evidence>
<accession>A0A076J4W7</accession>
<reference evidence="7" key="5">
    <citation type="submission" date="2021-06" db="EMBL/GenBank/DDBJ databases">
        <title>Collection of gut derived symbiotic bacterial strains cultured from healthy donors.</title>
        <authorList>
            <person name="Lin H."/>
            <person name="Littmann E."/>
            <person name="Pamer E.G."/>
        </authorList>
    </citation>
    <scope>NUCLEOTIDE SEQUENCE</scope>
    <source>
        <strain evidence="7">MSK.5.10</strain>
    </source>
</reference>
<dbReference type="Proteomes" id="UP000294834">
    <property type="component" value="Unassembled WGS sequence"/>
</dbReference>
<gene>
    <name evidence="2" type="ORF">CE91St7_38860</name>
    <name evidence="9" type="ORF">DWW04_16550</name>
    <name evidence="10" type="ORF">E1I98_02590</name>
    <name evidence="11" type="ORF">E1J06_11895</name>
    <name evidence="6" type="ORF">F2Y51_21745</name>
    <name evidence="5" type="ORF">F2Y58_22315</name>
    <name evidence="4" type="ORF">F2Y61_17990</name>
    <name evidence="3" type="ORF">F2Z07_04880</name>
    <name evidence="8" type="ORF">GKD17_12995</name>
    <name evidence="7" type="ORF">KSU80_15750</name>
</gene>
<dbReference type="Pfam" id="PF04397">
    <property type="entry name" value="LytTR"/>
    <property type="match status" value="1"/>
</dbReference>
<dbReference type="Proteomes" id="UP000481616">
    <property type="component" value="Unassembled WGS sequence"/>
</dbReference>
<proteinExistence type="predicted"/>
<evidence type="ECO:0000313" key="12">
    <source>
        <dbReference type="Proteomes" id="UP000283678"/>
    </source>
</evidence>
<reference evidence="8 19" key="4">
    <citation type="submission" date="2019-11" db="EMBL/GenBank/DDBJ databases">
        <title>Complete genome sequence of Bacteroides dorei DSM 17855.</title>
        <authorList>
            <person name="Russell J.T."/>
        </authorList>
    </citation>
    <scope>NUCLEOTIDE SEQUENCE [LARGE SCALE GENOMIC DNA]</scope>
    <source>
        <strain evidence="8 19">DSM 17855</strain>
    </source>
</reference>
<dbReference type="EMBL" id="VVZV01000004">
    <property type="protein sequence ID" value="KAA5322986.1"/>
    <property type="molecule type" value="Genomic_DNA"/>
</dbReference>
<dbReference type="eggNOG" id="COG3279">
    <property type="taxonomic scope" value="Bacteria"/>
</dbReference>
<dbReference type="EMBL" id="VVYY01000032">
    <property type="protein sequence ID" value="KAA5392368.1"/>
    <property type="molecule type" value="Genomic_DNA"/>
</dbReference>
<dbReference type="EMBL" id="JAHOAX010000016">
    <property type="protein sequence ID" value="MBV3124618.1"/>
    <property type="molecule type" value="Genomic_DNA"/>
</dbReference>
<evidence type="ECO:0000313" key="4">
    <source>
        <dbReference type="EMBL" id="KAA5380353.1"/>
    </source>
</evidence>
<dbReference type="EMBL" id="SLTX01000001">
    <property type="protein sequence ID" value="TDB08045.1"/>
    <property type="molecule type" value="Genomic_DNA"/>
</dbReference>
<dbReference type="EMBL" id="SLTU01000001">
    <property type="protein sequence ID" value="TDA75338.1"/>
    <property type="molecule type" value="Genomic_DNA"/>
</dbReference>
<dbReference type="Proteomes" id="UP000294527">
    <property type="component" value="Unassembled WGS sequence"/>
</dbReference>
<reference evidence="2" key="6">
    <citation type="submission" date="2022-01" db="EMBL/GenBank/DDBJ databases">
        <title>Novel bile acid biosynthetic pathways are enriched in the microbiome of centenarians.</title>
        <authorList>
            <person name="Sato Y."/>
            <person name="Atarashi K."/>
            <person name="Plichta R.D."/>
            <person name="Arai Y."/>
            <person name="Sasajima S."/>
            <person name="Kearney M.S."/>
            <person name="Suda W."/>
            <person name="Takeshita K."/>
            <person name="Sasaki T."/>
            <person name="Okamoto S."/>
            <person name="Skelly N.A."/>
            <person name="Okamura Y."/>
            <person name="Vlamakis H."/>
            <person name="Li Y."/>
            <person name="Tanoue T."/>
            <person name="Takei H."/>
            <person name="Nittono H."/>
            <person name="Narushima S."/>
            <person name="Irie J."/>
            <person name="Itoh H."/>
            <person name="Moriya K."/>
            <person name="Sugiura Y."/>
            <person name="Suematsu M."/>
            <person name="Moritoki N."/>
            <person name="Shibata S."/>
            <person name="Littman R.D."/>
            <person name="Fischbach A.M."/>
            <person name="Uwamino Y."/>
            <person name="Inoue T."/>
            <person name="Honda A."/>
            <person name="Hattori M."/>
            <person name="Murai T."/>
            <person name="Xavier J.R."/>
            <person name="Hirose N."/>
            <person name="Honda K."/>
        </authorList>
    </citation>
    <scope>NUCLEOTIDE SEQUENCE</scope>
    <source>
        <strain evidence="2">CE91-St7</strain>
    </source>
</reference>
<dbReference type="Proteomes" id="UP000500949">
    <property type="component" value="Chromosome"/>
</dbReference>
<evidence type="ECO:0000313" key="2">
    <source>
        <dbReference type="EMBL" id="GKH83002.1"/>
    </source>
</evidence>
<name>A0A076J4W7_9BACT</name>
<evidence type="ECO:0000313" key="15">
    <source>
        <dbReference type="Proteomes" id="UP000347681"/>
    </source>
</evidence>
<evidence type="ECO:0000259" key="1">
    <source>
        <dbReference type="PROSITE" id="PS50930"/>
    </source>
</evidence>
<evidence type="ECO:0000313" key="9">
    <source>
        <dbReference type="EMBL" id="RGV73209.1"/>
    </source>
</evidence>
<sequence>MIFYGAGLFWSLQVTDIAYFYSENKITFAVTQKGQEHIINLSLNKQMEQLASEQFFRANR</sequence>
<evidence type="ECO:0000313" key="8">
    <source>
        <dbReference type="EMBL" id="QJR77233.1"/>
    </source>
</evidence>
<dbReference type="GO" id="GO:0003677">
    <property type="term" value="F:DNA binding"/>
    <property type="evidence" value="ECO:0007669"/>
    <property type="project" value="InterPro"/>
</dbReference>
<dbReference type="EMBL" id="CP046176">
    <property type="protein sequence ID" value="QJR77233.1"/>
    <property type="molecule type" value="Genomic_DNA"/>
</dbReference>
<dbReference type="AlphaFoldDB" id="A0A076J4W7"/>
<evidence type="ECO:0000313" key="3">
    <source>
        <dbReference type="EMBL" id="KAA5322986.1"/>
    </source>
</evidence>
<reference evidence="13 14" key="3">
    <citation type="journal article" date="2019" name="Nat. Microbiol.">
        <title>Genomic variation and strain-specific functional adaptation in the human gut microbiome during early life.</title>
        <authorList>
            <person name="Vatanen T."/>
            <person name="Plichta D.R."/>
            <person name="Somani J."/>
            <person name="Munch P.C."/>
            <person name="Arthur T.D."/>
            <person name="Hall A.B."/>
            <person name="Rudolf S."/>
            <person name="Oakeley E.J."/>
            <person name="Ke X."/>
            <person name="Young R.A."/>
            <person name="Haiser H.J."/>
            <person name="Kolde R."/>
            <person name="Yassour M."/>
            <person name="Luopajarvi K."/>
            <person name="Siljander H."/>
            <person name="Virtanen S.M."/>
            <person name="Ilonen J."/>
            <person name="Uibo R."/>
            <person name="Tillmann V."/>
            <person name="Mokurov S."/>
            <person name="Dorshakova N."/>
            <person name="Porter J.A."/>
            <person name="McHardy A.C."/>
            <person name="Lahdesmaki H."/>
            <person name="Vlamakis H."/>
            <person name="Huttenhower C."/>
            <person name="Knip M."/>
            <person name="Xavier R.J."/>
        </authorList>
    </citation>
    <scope>NUCLEOTIDE SEQUENCE [LARGE SCALE GENOMIC DNA]</scope>
    <source>
        <strain evidence="10 13">RJX1047</strain>
        <strain evidence="11 14">RJX1052</strain>
    </source>
</reference>
<evidence type="ECO:0000313" key="17">
    <source>
        <dbReference type="Proteomes" id="UP000481616"/>
    </source>
</evidence>
<dbReference type="Proteomes" id="UP000283678">
    <property type="component" value="Unassembled WGS sequence"/>
</dbReference>
<evidence type="ECO:0000313" key="11">
    <source>
        <dbReference type="EMBL" id="TDB08045.1"/>
    </source>
</evidence>
<evidence type="ECO:0000313" key="16">
    <source>
        <dbReference type="Proteomes" id="UP000441162"/>
    </source>
</evidence>
<dbReference type="KEGG" id="bdo:EL88_10845"/>
<evidence type="ECO:0000313" key="10">
    <source>
        <dbReference type="EMBL" id="TDA75338.1"/>
    </source>
</evidence>
<reference evidence="9 12" key="1">
    <citation type="submission" date="2018-08" db="EMBL/GenBank/DDBJ databases">
        <title>A genome reference for cultivated species of the human gut microbiota.</title>
        <authorList>
            <person name="Zou Y."/>
            <person name="Xue W."/>
            <person name="Luo G."/>
        </authorList>
    </citation>
    <scope>NUCLEOTIDE SEQUENCE [LARGE SCALE GENOMIC DNA]</scope>
    <source>
        <strain evidence="9 12">AF14-1AC</strain>
    </source>
</reference>
<reference evidence="15 16" key="2">
    <citation type="journal article" date="2019" name="Nat. Med.">
        <title>A library of human gut bacterial isolates paired with longitudinal multiomics data enables mechanistic microbiome research.</title>
        <authorList>
            <person name="Poyet M."/>
            <person name="Groussin M."/>
            <person name="Gibbons S.M."/>
            <person name="Avila-Pacheco J."/>
            <person name="Jiang X."/>
            <person name="Kearney S.M."/>
            <person name="Perrotta A.R."/>
            <person name="Berdy B."/>
            <person name="Zhao S."/>
            <person name="Lieberman T.D."/>
            <person name="Swanson P.K."/>
            <person name="Smith M."/>
            <person name="Roesemann S."/>
            <person name="Alexander J.E."/>
            <person name="Rich S.A."/>
            <person name="Livny J."/>
            <person name="Vlamakis H."/>
            <person name="Clish C."/>
            <person name="Bullock K."/>
            <person name="Deik A."/>
            <person name="Scott J."/>
            <person name="Pierce K.A."/>
            <person name="Xavier R.J."/>
            <person name="Alm E.J."/>
        </authorList>
    </citation>
    <scope>NUCLEOTIDE SEQUENCE [LARGE SCALE GENOMIC DNA]</scope>
    <source>
        <strain evidence="5 17">BIOML-A1</strain>
        <strain evidence="3 18">BIOML-A25</strain>
        <strain evidence="6 16">BIOML-A4</strain>
        <strain evidence="4 15">BIOML-A5</strain>
    </source>
</reference>
<dbReference type="InterPro" id="IPR007492">
    <property type="entry name" value="LytTR_DNA-bd_dom"/>
</dbReference>
<dbReference type="EMBL" id="VVZB01000013">
    <property type="protein sequence ID" value="KAA5380353.1"/>
    <property type="molecule type" value="Genomic_DNA"/>
</dbReference>
<dbReference type="EMBL" id="BQOB01000001">
    <property type="protein sequence ID" value="GKH83002.1"/>
    <property type="molecule type" value="Genomic_DNA"/>
</dbReference>
<evidence type="ECO:0000313" key="5">
    <source>
        <dbReference type="EMBL" id="KAA5392368.1"/>
    </source>
</evidence>
<dbReference type="Proteomes" id="UP000777173">
    <property type="component" value="Unassembled WGS sequence"/>
</dbReference>
<evidence type="ECO:0000313" key="18">
    <source>
        <dbReference type="Proteomes" id="UP000481700"/>
    </source>
</evidence>
<dbReference type="PROSITE" id="PS50930">
    <property type="entry name" value="HTH_LYTTR"/>
    <property type="match status" value="1"/>
</dbReference>
<evidence type="ECO:0000313" key="14">
    <source>
        <dbReference type="Proteomes" id="UP000294834"/>
    </source>
</evidence>
<dbReference type="EMBL" id="QRZL01000020">
    <property type="protein sequence ID" value="RGV73209.1"/>
    <property type="molecule type" value="Genomic_DNA"/>
</dbReference>
<dbReference type="EMBL" id="VVZA01000032">
    <property type="protein sequence ID" value="KAA5401484.1"/>
    <property type="molecule type" value="Genomic_DNA"/>
</dbReference>
<evidence type="ECO:0000313" key="19">
    <source>
        <dbReference type="Proteomes" id="UP000500949"/>
    </source>
</evidence>
<organism evidence="10 13">
    <name type="scientific">Phocaeicola dorei</name>
    <dbReference type="NCBI Taxonomy" id="357276"/>
    <lineage>
        <taxon>Bacteria</taxon>
        <taxon>Pseudomonadati</taxon>
        <taxon>Bacteroidota</taxon>
        <taxon>Bacteroidia</taxon>
        <taxon>Bacteroidales</taxon>
        <taxon>Bacteroidaceae</taxon>
        <taxon>Phocaeicola</taxon>
    </lineage>
</organism>
<evidence type="ECO:0000313" key="13">
    <source>
        <dbReference type="Proteomes" id="UP000294527"/>
    </source>
</evidence>
<evidence type="ECO:0000313" key="7">
    <source>
        <dbReference type="EMBL" id="MBV3124618.1"/>
    </source>
</evidence>
<dbReference type="Proteomes" id="UP000347681">
    <property type="component" value="Unassembled WGS sequence"/>
</dbReference>
<feature type="domain" description="HTH LytTR-type" evidence="1">
    <location>
        <begin position="1"/>
        <end position="60"/>
    </location>
</feature>
<dbReference type="Proteomes" id="UP001055104">
    <property type="component" value="Unassembled WGS sequence"/>
</dbReference>
<dbReference type="Proteomes" id="UP000441162">
    <property type="component" value="Unassembled WGS sequence"/>
</dbReference>
<protein>
    <submittedName>
        <fullName evidence="10">LytTR family transcriptional regulator</fullName>
    </submittedName>
</protein>
<dbReference type="Gene3D" id="2.40.50.1020">
    <property type="entry name" value="LytTr DNA-binding domain"/>
    <property type="match status" value="1"/>
</dbReference>